<comment type="caution">
    <text evidence="2">The sequence shown here is derived from an EMBL/GenBank/DDBJ whole genome shotgun (WGS) entry which is preliminary data.</text>
</comment>
<evidence type="ECO:0000313" key="3">
    <source>
        <dbReference type="Proteomes" id="UP001066276"/>
    </source>
</evidence>
<dbReference type="AlphaFoldDB" id="A0AAV7TGH3"/>
<proteinExistence type="predicted"/>
<dbReference type="EMBL" id="JANPWB010000006">
    <property type="protein sequence ID" value="KAJ1175513.1"/>
    <property type="molecule type" value="Genomic_DNA"/>
</dbReference>
<feature type="region of interest" description="Disordered" evidence="1">
    <location>
        <begin position="83"/>
        <end position="106"/>
    </location>
</feature>
<name>A0AAV7TGH3_PLEWA</name>
<reference evidence="2" key="1">
    <citation type="journal article" date="2022" name="bioRxiv">
        <title>Sequencing and chromosome-scale assembly of the giantPleurodeles waltlgenome.</title>
        <authorList>
            <person name="Brown T."/>
            <person name="Elewa A."/>
            <person name="Iarovenko S."/>
            <person name="Subramanian E."/>
            <person name="Araus A.J."/>
            <person name="Petzold A."/>
            <person name="Susuki M."/>
            <person name="Suzuki K.-i.T."/>
            <person name="Hayashi T."/>
            <person name="Toyoda A."/>
            <person name="Oliveira C."/>
            <person name="Osipova E."/>
            <person name="Leigh N.D."/>
            <person name="Simon A."/>
            <person name="Yun M.H."/>
        </authorList>
    </citation>
    <scope>NUCLEOTIDE SEQUENCE</scope>
    <source>
        <strain evidence="2">20211129_DDA</strain>
        <tissue evidence="2">Liver</tissue>
    </source>
</reference>
<gene>
    <name evidence="2" type="ORF">NDU88_000801</name>
</gene>
<sequence length="106" mass="11556">MEFPGPRKGFGRRGTVIGCRGRRWDWSTPGGTSADRDAVSKGAEPSWYRSRQDDAELVGVLNTMHDGNRRVAVEERSLETSACAVEKERSSEIGTCAVKESDPGSP</sequence>
<feature type="region of interest" description="Disordered" evidence="1">
    <location>
        <begin position="21"/>
        <end position="50"/>
    </location>
</feature>
<protein>
    <submittedName>
        <fullName evidence="2">Uncharacterized protein</fullName>
    </submittedName>
</protein>
<keyword evidence="3" id="KW-1185">Reference proteome</keyword>
<organism evidence="2 3">
    <name type="scientific">Pleurodeles waltl</name>
    <name type="common">Iberian ribbed newt</name>
    <dbReference type="NCBI Taxonomy" id="8319"/>
    <lineage>
        <taxon>Eukaryota</taxon>
        <taxon>Metazoa</taxon>
        <taxon>Chordata</taxon>
        <taxon>Craniata</taxon>
        <taxon>Vertebrata</taxon>
        <taxon>Euteleostomi</taxon>
        <taxon>Amphibia</taxon>
        <taxon>Batrachia</taxon>
        <taxon>Caudata</taxon>
        <taxon>Salamandroidea</taxon>
        <taxon>Salamandridae</taxon>
        <taxon>Pleurodelinae</taxon>
        <taxon>Pleurodeles</taxon>
    </lineage>
</organism>
<accession>A0AAV7TGH3</accession>
<evidence type="ECO:0000313" key="2">
    <source>
        <dbReference type="EMBL" id="KAJ1175513.1"/>
    </source>
</evidence>
<evidence type="ECO:0000256" key="1">
    <source>
        <dbReference type="SAM" id="MobiDB-lite"/>
    </source>
</evidence>
<dbReference type="Proteomes" id="UP001066276">
    <property type="component" value="Chromosome 3_2"/>
</dbReference>